<dbReference type="SUPFAM" id="SSF69593">
    <property type="entry name" value="Glycerol-3-phosphate (1)-acyltransferase"/>
    <property type="match status" value="1"/>
</dbReference>
<comment type="caution">
    <text evidence="4">The sequence shown here is derived from an EMBL/GenBank/DDBJ whole genome shotgun (WGS) entry which is preliminary data.</text>
</comment>
<dbReference type="Proteomes" id="UP000240830">
    <property type="component" value="Unassembled WGS sequence"/>
</dbReference>
<dbReference type="CDD" id="cd07992">
    <property type="entry name" value="LPLAT_AAK14816-like"/>
    <property type="match status" value="1"/>
</dbReference>
<gene>
    <name evidence="4" type="ORF">PSACC_01462</name>
</gene>
<dbReference type="AlphaFoldDB" id="A0A2H9TLU5"/>
<dbReference type="GO" id="GO:0016287">
    <property type="term" value="F:glycerone-phosphate O-acyltransferase activity"/>
    <property type="evidence" value="ECO:0007669"/>
    <property type="project" value="TreeGrafter"/>
</dbReference>
<feature type="domain" description="Phospholipid/glycerol acyltransferase" evidence="3">
    <location>
        <begin position="49"/>
        <end position="255"/>
    </location>
</feature>
<dbReference type="InterPro" id="IPR002123">
    <property type="entry name" value="Plipid/glycerol_acylTrfase"/>
</dbReference>
<dbReference type="PANTHER" id="PTHR31605:SF0">
    <property type="entry name" value="GLYCEROL-3-PHOSPHATE O-ACYLTRANSFERASE 1"/>
    <property type="match status" value="1"/>
</dbReference>
<feature type="transmembrane region" description="Helical" evidence="2">
    <location>
        <begin position="455"/>
        <end position="475"/>
    </location>
</feature>
<dbReference type="GO" id="GO:0004366">
    <property type="term" value="F:glycerol-3-phosphate O-acyltransferase activity"/>
    <property type="evidence" value="ECO:0007669"/>
    <property type="project" value="TreeGrafter"/>
</dbReference>
<evidence type="ECO:0000259" key="3">
    <source>
        <dbReference type="SMART" id="SM00563"/>
    </source>
</evidence>
<keyword evidence="4" id="KW-0012">Acyltransferase</keyword>
<organism evidence="4 5">
    <name type="scientific">Paramicrosporidium saccamoebae</name>
    <dbReference type="NCBI Taxonomy" id="1246581"/>
    <lineage>
        <taxon>Eukaryota</taxon>
        <taxon>Fungi</taxon>
        <taxon>Fungi incertae sedis</taxon>
        <taxon>Cryptomycota</taxon>
        <taxon>Cryptomycota incertae sedis</taxon>
        <taxon>Paramicrosporidium</taxon>
    </lineage>
</organism>
<keyword evidence="4" id="KW-0808">Transferase</keyword>
<dbReference type="InterPro" id="IPR052744">
    <property type="entry name" value="GPAT/DAPAT"/>
</dbReference>
<dbReference type="Pfam" id="PF01553">
    <property type="entry name" value="Acyltransferase"/>
    <property type="match status" value="1"/>
</dbReference>
<dbReference type="OrthoDB" id="2427554at2759"/>
<name>A0A2H9TLU5_9FUNG</name>
<protein>
    <submittedName>
        <fullName evidence="4">Glycerol-3-phosphate o-acyltransferase</fullName>
    </submittedName>
</protein>
<accession>A0A2H9TLU5</accession>
<feature type="transmembrane region" description="Helical" evidence="2">
    <location>
        <begin position="401"/>
        <end position="425"/>
    </location>
</feature>
<sequence length="634" mass="71473">MFSLEVLRELALLLTYDLICGLFKVGTSVFFREVLKRGSHQIPPTGAVIFVAAPHANQFVDPLIVMQTCPRPVRFLMAASSMSKGVPGFFGRLLRCIPVERATDSAKHGSGKITQDHTDKLKILGIGTKFTKELKPESTAIVIMLGLETISSTVEKIESDTVVYLKKPLEHGKSSFLSEPTEYSVLPVLDQSEVYSAVFDVLERGECLGIFPEGGSHDRAEMLPLKAGVTIMALGALARKPDLELTIVPCGLNYFNPDKFRSRAMVEYGEPVVVDHALVELFKMGGNHRREACGRLLEQIYYSLCSVTVNVPDFETLQVMQATRRLYQPTSRTLNSFELLELTRRFVKGYLKFKDEPRVRELLSAILEYNKLLRHFCLYDHQVRTIEIGFARASFLFVSQLFRLCLFGIIVLPGVLVNLPAVLIIDRISKKKAAIALAASNVKLKGRDVLATWKLIVGFVLFPILYAVYSIPLIYELNLSGLSLLRIAFFVFFFSVFTMPWLSYLTVLVAERGYETYASIRPLWYSIIHPHYGEVLRRMRRRLRKEIIKVVDEYGPKMFYDFESQRIVPSRRPSLAIDEDSMSTSLADTPIETPRSDDEMHDLVQKAQSISRTSSPAMGLEDGLDSVIAGFHQS</sequence>
<dbReference type="PANTHER" id="PTHR31605">
    <property type="entry name" value="GLYCEROL-3-PHOSPHATE O-ACYLTRANSFERASE 1"/>
    <property type="match status" value="1"/>
</dbReference>
<dbReference type="GO" id="GO:0008654">
    <property type="term" value="P:phospholipid biosynthetic process"/>
    <property type="evidence" value="ECO:0007669"/>
    <property type="project" value="TreeGrafter"/>
</dbReference>
<dbReference type="EMBL" id="MTSL01000105">
    <property type="protein sequence ID" value="PJF18725.1"/>
    <property type="molecule type" value="Genomic_DNA"/>
</dbReference>
<keyword evidence="2" id="KW-1133">Transmembrane helix</keyword>
<keyword evidence="5" id="KW-1185">Reference proteome</keyword>
<keyword evidence="2" id="KW-0812">Transmembrane</keyword>
<dbReference type="SMART" id="SM00563">
    <property type="entry name" value="PlsC"/>
    <property type="match status" value="1"/>
</dbReference>
<evidence type="ECO:0000256" key="1">
    <source>
        <dbReference type="SAM" id="MobiDB-lite"/>
    </source>
</evidence>
<reference evidence="4 5" key="1">
    <citation type="submission" date="2016-10" db="EMBL/GenBank/DDBJ databases">
        <title>The genome of Paramicrosporidium saccamoebae is the missing link in understanding Cryptomycota and Microsporidia evolution.</title>
        <authorList>
            <person name="Quandt C.A."/>
            <person name="Beaudet D."/>
            <person name="Corsaro D."/>
            <person name="Michel R."/>
            <person name="Corradi N."/>
            <person name="James T."/>
        </authorList>
    </citation>
    <scope>NUCLEOTIDE SEQUENCE [LARGE SCALE GENOMIC DNA]</scope>
    <source>
        <strain evidence="4 5">KSL3</strain>
    </source>
</reference>
<feature type="region of interest" description="Disordered" evidence="1">
    <location>
        <begin position="579"/>
        <end position="598"/>
    </location>
</feature>
<proteinExistence type="predicted"/>
<dbReference type="STRING" id="1246581.A0A2H9TLU5"/>
<evidence type="ECO:0000313" key="4">
    <source>
        <dbReference type="EMBL" id="PJF18725.1"/>
    </source>
</evidence>
<evidence type="ECO:0000313" key="5">
    <source>
        <dbReference type="Proteomes" id="UP000240830"/>
    </source>
</evidence>
<keyword evidence="2" id="KW-0472">Membrane</keyword>
<evidence type="ECO:0000256" key="2">
    <source>
        <dbReference type="SAM" id="Phobius"/>
    </source>
</evidence>
<feature type="transmembrane region" description="Helical" evidence="2">
    <location>
        <begin position="487"/>
        <end position="510"/>
    </location>
</feature>